<protein>
    <submittedName>
        <fullName evidence="1">Uncharacterized protein</fullName>
    </submittedName>
</protein>
<reference evidence="1 2" key="1">
    <citation type="submission" date="2016-03" db="EMBL/GenBank/DDBJ databases">
        <title>EvidentialGene: Evidence-directed Construction of Genes on Genomes.</title>
        <authorList>
            <person name="Gilbert D.G."/>
            <person name="Choi J.-H."/>
            <person name="Mockaitis K."/>
            <person name="Colbourne J."/>
            <person name="Pfrender M."/>
        </authorList>
    </citation>
    <scope>NUCLEOTIDE SEQUENCE [LARGE SCALE GENOMIC DNA]</scope>
    <source>
        <strain evidence="1 2">Xinb3</strain>
        <tissue evidence="1">Complete organism</tissue>
    </source>
</reference>
<dbReference type="AlphaFoldDB" id="A0A0P5BE24"/>
<sequence length="84" mass="9690">MAIIHRLIFFFFFLQICVSVKQNDLKVSCLMRTFHVFHSINACLQIKGKQTPHPLPSKSCSSALHTHTLREVCRCHRKKVAHSS</sequence>
<dbReference type="EMBL" id="LRGB01000793">
    <property type="protein sequence ID" value="KZS15893.1"/>
    <property type="molecule type" value="Genomic_DNA"/>
</dbReference>
<dbReference type="Proteomes" id="UP000076858">
    <property type="component" value="Unassembled WGS sequence"/>
</dbReference>
<evidence type="ECO:0000313" key="2">
    <source>
        <dbReference type="Proteomes" id="UP000076858"/>
    </source>
</evidence>
<gene>
    <name evidence="1" type="ORF">APZ42_018459</name>
</gene>
<evidence type="ECO:0000313" key="1">
    <source>
        <dbReference type="EMBL" id="KZS15893.1"/>
    </source>
</evidence>
<comment type="caution">
    <text evidence="1">The sequence shown here is derived from an EMBL/GenBank/DDBJ whole genome shotgun (WGS) entry which is preliminary data.</text>
</comment>
<accession>A0A0P5BE24</accession>
<keyword evidence="2" id="KW-1185">Reference proteome</keyword>
<proteinExistence type="predicted"/>
<name>A0A0P5BE24_9CRUS</name>
<organism evidence="1 2">
    <name type="scientific">Daphnia magna</name>
    <dbReference type="NCBI Taxonomy" id="35525"/>
    <lineage>
        <taxon>Eukaryota</taxon>
        <taxon>Metazoa</taxon>
        <taxon>Ecdysozoa</taxon>
        <taxon>Arthropoda</taxon>
        <taxon>Crustacea</taxon>
        <taxon>Branchiopoda</taxon>
        <taxon>Diplostraca</taxon>
        <taxon>Cladocera</taxon>
        <taxon>Anomopoda</taxon>
        <taxon>Daphniidae</taxon>
        <taxon>Daphnia</taxon>
    </lineage>
</organism>